<keyword evidence="3" id="KW-1185">Reference proteome</keyword>
<feature type="transmembrane region" description="Helical" evidence="1">
    <location>
        <begin position="337"/>
        <end position="357"/>
    </location>
</feature>
<feature type="transmembrane region" description="Helical" evidence="1">
    <location>
        <begin position="263"/>
        <end position="282"/>
    </location>
</feature>
<evidence type="ECO:0000313" key="2">
    <source>
        <dbReference type="EMBL" id="SDD98610.1"/>
    </source>
</evidence>
<organism evidence="2 3">
    <name type="scientific">Mucilaginibacter pineti</name>
    <dbReference type="NCBI Taxonomy" id="1391627"/>
    <lineage>
        <taxon>Bacteria</taxon>
        <taxon>Pseudomonadati</taxon>
        <taxon>Bacteroidota</taxon>
        <taxon>Sphingobacteriia</taxon>
        <taxon>Sphingobacteriales</taxon>
        <taxon>Sphingobacteriaceae</taxon>
        <taxon>Mucilaginibacter</taxon>
    </lineage>
</organism>
<gene>
    <name evidence="2" type="ORF">SAMN05216464_103248</name>
</gene>
<dbReference type="EMBL" id="FNAI01000003">
    <property type="protein sequence ID" value="SDD98610.1"/>
    <property type="molecule type" value="Genomic_DNA"/>
</dbReference>
<feature type="transmembrane region" description="Helical" evidence="1">
    <location>
        <begin position="234"/>
        <end position="251"/>
    </location>
</feature>
<dbReference type="STRING" id="1391627.SAMN05216464_103248"/>
<evidence type="ECO:0000256" key="1">
    <source>
        <dbReference type="SAM" id="Phobius"/>
    </source>
</evidence>
<feature type="transmembrane region" description="Helical" evidence="1">
    <location>
        <begin position="189"/>
        <end position="214"/>
    </location>
</feature>
<keyword evidence="1" id="KW-1133">Transmembrane helix</keyword>
<protein>
    <submittedName>
        <fullName evidence="2">HupE / UreJ protein</fullName>
    </submittedName>
</protein>
<evidence type="ECO:0000313" key="3">
    <source>
        <dbReference type="Proteomes" id="UP000199072"/>
    </source>
</evidence>
<feature type="transmembrane region" description="Helical" evidence="1">
    <location>
        <begin position="294"/>
        <end position="316"/>
    </location>
</feature>
<dbReference type="InterPro" id="IPR032809">
    <property type="entry name" value="Put_HupE_UreJ"/>
</dbReference>
<sequence>MQATTISLTSDKVFLELRLTPGTDVAARIIKAIDLNGDQQFSEGEKRAYLNKLNRDVSLAMDGHTAWLKLVSSTFSNVEDLKEGIGDVIIDYEADITTPGFAHQLIFKNQHYSSIAVYMVNTLLPVDTAIQVNSQTRSNDQSVYQLDFTNGGKPFTLVTEQLSTSDQWAAVKTYFVHGIKHILTGYDHLLFLCALVLGAASLWDLIKIVTAFTIAHSITLTLATFGLAHLPERIVEPVIAASIVFVAVQNIRWPKQSNGNSRLAVAFFFGLFHGLGFAGGLLELMHAMPVTMIWFALLGFSLGVEAGNQLVLLPLYGLTQLLRNKTHNRKTSAWTKIPKYVSCAVAVAGIYYFFVALSN</sequence>
<proteinExistence type="predicted"/>
<accession>A0A1G6Z7N1</accession>
<reference evidence="2 3" key="1">
    <citation type="submission" date="2016-10" db="EMBL/GenBank/DDBJ databases">
        <authorList>
            <person name="de Groot N.N."/>
        </authorList>
    </citation>
    <scope>NUCLEOTIDE SEQUENCE [LARGE SCALE GENOMIC DNA]</scope>
    <source>
        <strain evidence="2 3">47C3B</strain>
    </source>
</reference>
<dbReference type="Pfam" id="PF13795">
    <property type="entry name" value="HupE_UreJ_2"/>
    <property type="match status" value="1"/>
</dbReference>
<dbReference type="AlphaFoldDB" id="A0A1G6Z7N1"/>
<dbReference type="Proteomes" id="UP000199072">
    <property type="component" value="Unassembled WGS sequence"/>
</dbReference>
<name>A0A1G6Z7N1_9SPHI</name>
<keyword evidence="1" id="KW-0472">Membrane</keyword>
<keyword evidence="1" id="KW-0812">Transmembrane</keyword>